<dbReference type="AlphaFoldDB" id="A0A1U6IF89"/>
<dbReference type="GO" id="GO:0008800">
    <property type="term" value="F:beta-lactamase activity"/>
    <property type="evidence" value="ECO:0007669"/>
    <property type="project" value="UniProtKB-UniRule"/>
</dbReference>
<gene>
    <name evidence="9" type="ORF">SAMN06295987_10642</name>
</gene>
<dbReference type="Proteomes" id="UP000190989">
    <property type="component" value="Unassembled WGS sequence"/>
</dbReference>
<dbReference type="Gene3D" id="3.40.710.10">
    <property type="entry name" value="DD-peptidase/beta-lactamase superfamily"/>
    <property type="match status" value="1"/>
</dbReference>
<dbReference type="Pfam" id="PF13354">
    <property type="entry name" value="Beta-lactamase2"/>
    <property type="match status" value="1"/>
</dbReference>
<feature type="signal peptide" evidence="7">
    <location>
        <begin position="1"/>
        <end position="37"/>
    </location>
</feature>
<keyword evidence="4 6" id="KW-0378">Hydrolase</keyword>
<comment type="similarity">
    <text evidence="2 6">Belongs to the class-A beta-lactamase family.</text>
</comment>
<keyword evidence="5 6" id="KW-0046">Antibiotic resistance</keyword>
<name>A0A1U6IF89_9SPHN</name>
<evidence type="ECO:0000256" key="4">
    <source>
        <dbReference type="ARBA" id="ARBA00022801"/>
    </source>
</evidence>
<evidence type="ECO:0000256" key="5">
    <source>
        <dbReference type="ARBA" id="ARBA00023251"/>
    </source>
</evidence>
<dbReference type="PROSITE" id="PS00146">
    <property type="entry name" value="BETA_LACTAMASE_A"/>
    <property type="match status" value="1"/>
</dbReference>
<dbReference type="EMBL" id="FVZE01000006">
    <property type="protein sequence ID" value="SLK06691.1"/>
    <property type="molecule type" value="Genomic_DNA"/>
</dbReference>
<feature type="domain" description="Beta-lactamase class A catalytic" evidence="8">
    <location>
        <begin position="87"/>
        <end position="313"/>
    </location>
</feature>
<dbReference type="InterPro" id="IPR045155">
    <property type="entry name" value="Beta-lactam_cat"/>
</dbReference>
<dbReference type="InterPro" id="IPR000871">
    <property type="entry name" value="Beta-lactam_class-A"/>
</dbReference>
<dbReference type="STRING" id="428990.SAMN06295987_10642"/>
<dbReference type="EC" id="3.5.2.6" evidence="3 6"/>
<keyword evidence="10" id="KW-1185">Reference proteome</keyword>
<dbReference type="PRINTS" id="PR00118">
    <property type="entry name" value="BLACTAMASEA"/>
</dbReference>
<evidence type="ECO:0000259" key="8">
    <source>
        <dbReference type="Pfam" id="PF13354"/>
    </source>
</evidence>
<sequence>MTGSSTFIARCLRGATRLTAVAAMALAAMTPIAPAHAGDTVTAENVGDVRQTFDSVFGTELRGPPTYATQFEKQLASVAEASKGRIGVAAVDLATGRTIEVLGDQRFPMASTSKIAIAATFLAGVEKGKWSLTSEFPLMVPVASAPFSSPVAPVRPGAYLSARELIEQMITRSNNYATDALLKVVGGPKAVNDWVHNVAGIEDWHLDRDIATLVRDDGAIDPAQVIDKRDSATPLAMVKLLNGIYDGKWMKAESRDVILGAMSRCRTGRRRIPAMMPDGVTVSHKTGSLNNTSSDVGIIQTPEGHAFAVAIYVTGQGSRPNREARIAQIARAVYDGYLTESSSYRRTASR</sequence>
<comment type="catalytic activity">
    <reaction evidence="1 6">
        <text>a beta-lactam + H2O = a substituted beta-amino acid</text>
        <dbReference type="Rhea" id="RHEA:20401"/>
        <dbReference type="ChEBI" id="CHEBI:15377"/>
        <dbReference type="ChEBI" id="CHEBI:35627"/>
        <dbReference type="ChEBI" id="CHEBI:140347"/>
        <dbReference type="EC" id="3.5.2.6"/>
    </reaction>
</comment>
<evidence type="ECO:0000313" key="9">
    <source>
        <dbReference type="EMBL" id="SLK06691.1"/>
    </source>
</evidence>
<reference evidence="10" key="1">
    <citation type="submission" date="2017-02" db="EMBL/GenBank/DDBJ databases">
        <authorList>
            <person name="Varghese N."/>
            <person name="Submissions S."/>
        </authorList>
    </citation>
    <scope>NUCLEOTIDE SEQUENCE [LARGE SCALE GENOMIC DNA]</scope>
    <source>
        <strain evidence="10">SM117</strain>
    </source>
</reference>
<evidence type="ECO:0000256" key="7">
    <source>
        <dbReference type="SAM" id="SignalP"/>
    </source>
</evidence>
<keyword evidence="7" id="KW-0732">Signal</keyword>
<evidence type="ECO:0000313" key="10">
    <source>
        <dbReference type="Proteomes" id="UP000190989"/>
    </source>
</evidence>
<organism evidence="9 10">
    <name type="scientific">Novosphingobium mathurense</name>
    <dbReference type="NCBI Taxonomy" id="428990"/>
    <lineage>
        <taxon>Bacteria</taxon>
        <taxon>Pseudomonadati</taxon>
        <taxon>Pseudomonadota</taxon>
        <taxon>Alphaproteobacteria</taxon>
        <taxon>Sphingomonadales</taxon>
        <taxon>Sphingomonadaceae</taxon>
        <taxon>Novosphingobium</taxon>
    </lineage>
</organism>
<dbReference type="GO" id="GO:0046677">
    <property type="term" value="P:response to antibiotic"/>
    <property type="evidence" value="ECO:0007669"/>
    <property type="project" value="UniProtKB-UniRule"/>
</dbReference>
<dbReference type="PANTHER" id="PTHR35333:SF3">
    <property type="entry name" value="BETA-LACTAMASE-TYPE TRANSPEPTIDASE FOLD CONTAINING PROTEIN"/>
    <property type="match status" value="1"/>
</dbReference>
<feature type="chain" id="PRO_5012640213" description="Beta-lactamase" evidence="7">
    <location>
        <begin position="38"/>
        <end position="350"/>
    </location>
</feature>
<dbReference type="InterPro" id="IPR023650">
    <property type="entry name" value="Beta-lactam_class-A_AS"/>
</dbReference>
<protein>
    <recommendedName>
        <fullName evidence="3 6">Beta-lactamase</fullName>
        <ecNumber evidence="3 6">3.5.2.6</ecNumber>
    </recommendedName>
</protein>
<accession>A0A1U6IF89</accession>
<dbReference type="InterPro" id="IPR012338">
    <property type="entry name" value="Beta-lactam/transpept-like"/>
</dbReference>
<dbReference type="PANTHER" id="PTHR35333">
    <property type="entry name" value="BETA-LACTAMASE"/>
    <property type="match status" value="1"/>
</dbReference>
<proteinExistence type="inferred from homology"/>
<dbReference type="GO" id="GO:0030655">
    <property type="term" value="P:beta-lactam antibiotic catabolic process"/>
    <property type="evidence" value="ECO:0007669"/>
    <property type="project" value="InterPro"/>
</dbReference>
<dbReference type="SUPFAM" id="SSF56601">
    <property type="entry name" value="beta-lactamase/transpeptidase-like"/>
    <property type="match status" value="1"/>
</dbReference>
<evidence type="ECO:0000256" key="1">
    <source>
        <dbReference type="ARBA" id="ARBA00001526"/>
    </source>
</evidence>
<evidence type="ECO:0000256" key="3">
    <source>
        <dbReference type="ARBA" id="ARBA00012865"/>
    </source>
</evidence>
<evidence type="ECO:0000256" key="2">
    <source>
        <dbReference type="ARBA" id="ARBA00009009"/>
    </source>
</evidence>
<evidence type="ECO:0000256" key="6">
    <source>
        <dbReference type="RuleBase" id="RU361140"/>
    </source>
</evidence>